<accession>A0A8H6VRT9</accession>
<keyword evidence="1 2" id="KW-0238">DNA-binding</keyword>
<evidence type="ECO:0000313" key="4">
    <source>
        <dbReference type="EMBL" id="KAF7198224.1"/>
    </source>
</evidence>
<dbReference type="GO" id="GO:0005634">
    <property type="term" value="C:nucleus"/>
    <property type="evidence" value="ECO:0007669"/>
    <property type="project" value="UniProtKB-SubCell"/>
</dbReference>
<evidence type="ECO:0000259" key="3">
    <source>
        <dbReference type="PROSITE" id="PS50039"/>
    </source>
</evidence>
<reference evidence="4" key="1">
    <citation type="submission" date="2020-04" db="EMBL/GenBank/DDBJ databases">
        <title>Draft genome resource of the tomato pathogen Pseudocercospora fuligena.</title>
        <authorList>
            <person name="Zaccaron A."/>
        </authorList>
    </citation>
    <scope>NUCLEOTIDE SEQUENCE</scope>
    <source>
        <strain evidence="4">PF001</strain>
    </source>
</reference>
<keyword evidence="2" id="KW-0539">Nucleus</keyword>
<keyword evidence="5" id="KW-1185">Reference proteome</keyword>
<feature type="domain" description="Fork-head" evidence="3">
    <location>
        <begin position="36"/>
        <end position="91"/>
    </location>
</feature>
<evidence type="ECO:0000256" key="1">
    <source>
        <dbReference type="ARBA" id="ARBA00023125"/>
    </source>
</evidence>
<comment type="subcellular location">
    <subcellularLocation>
        <location evidence="2">Nucleus</location>
    </subcellularLocation>
</comment>
<dbReference type="GO" id="GO:0003700">
    <property type="term" value="F:DNA-binding transcription factor activity"/>
    <property type="evidence" value="ECO:0007669"/>
    <property type="project" value="InterPro"/>
</dbReference>
<dbReference type="EMBL" id="JABCIY010000003">
    <property type="protein sequence ID" value="KAF7198224.1"/>
    <property type="molecule type" value="Genomic_DNA"/>
</dbReference>
<name>A0A8H6VRT9_9PEZI</name>
<proteinExistence type="predicted"/>
<dbReference type="PANTHER" id="PTHR42085">
    <property type="entry name" value="F-BOX DOMAIN-CONTAINING PROTEIN"/>
    <property type="match status" value="1"/>
</dbReference>
<sequence>MAAAERDTRQGDHEARVHLRNEVANLIRPFRTSTVRPPFTLGELIVIAILVQKKKNINEAMIVKWIIDTFEYYSRPEHHSTFPGHGHGWSDIRIGGFIDALSNIETPITAKRFRVTYNQQQVFEIKYAVDTAPARSYLARQLEPPREGEFRFLDLPTELRNRIYNMLFVHETPLTSQDECYSDGSPNGQSAGNLICLTPLCHPQLPRSRLDFCAVRRGRDYHNLLVESPAITLALTQTCKQVYEESKGIFYGMNTFVFEDQRAFFNRAMRMGRNFQRLRKVSIELHIDRYQYNRYEDAHIEELRGQLRGLRQLPSLRLDKLILPHDIREPAEGEEDCDNCDNPGVHDIQFTALGDLLDPIVSMAKRAKSVEVGYMPGCTSFKRFILRKVAERQTVKMLCCADVAAKEREEFKLF</sequence>
<dbReference type="Proteomes" id="UP000660729">
    <property type="component" value="Unassembled WGS sequence"/>
</dbReference>
<gene>
    <name evidence="4" type="ORF">HII31_00580</name>
</gene>
<dbReference type="InterPro" id="IPR001766">
    <property type="entry name" value="Fork_head_dom"/>
</dbReference>
<organism evidence="4 5">
    <name type="scientific">Pseudocercospora fuligena</name>
    <dbReference type="NCBI Taxonomy" id="685502"/>
    <lineage>
        <taxon>Eukaryota</taxon>
        <taxon>Fungi</taxon>
        <taxon>Dikarya</taxon>
        <taxon>Ascomycota</taxon>
        <taxon>Pezizomycotina</taxon>
        <taxon>Dothideomycetes</taxon>
        <taxon>Dothideomycetidae</taxon>
        <taxon>Mycosphaerellales</taxon>
        <taxon>Mycosphaerellaceae</taxon>
        <taxon>Pseudocercospora</taxon>
    </lineage>
</organism>
<dbReference type="Pfam" id="PF24864">
    <property type="entry name" value="DUF7730"/>
    <property type="match status" value="1"/>
</dbReference>
<comment type="caution">
    <text evidence="4">The sequence shown here is derived from an EMBL/GenBank/DDBJ whole genome shotgun (WGS) entry which is preliminary data.</text>
</comment>
<dbReference type="PANTHER" id="PTHR42085:SF2">
    <property type="entry name" value="F-BOX DOMAIN-CONTAINING PROTEIN"/>
    <property type="match status" value="1"/>
</dbReference>
<dbReference type="AlphaFoldDB" id="A0A8H6VRT9"/>
<protein>
    <recommendedName>
        <fullName evidence="3">Fork-head domain-containing protein</fullName>
    </recommendedName>
</protein>
<feature type="DNA-binding region" description="Fork-head" evidence="2">
    <location>
        <begin position="36"/>
        <end position="91"/>
    </location>
</feature>
<dbReference type="OrthoDB" id="3905718at2759"/>
<dbReference type="PROSITE" id="PS50039">
    <property type="entry name" value="FORK_HEAD_3"/>
    <property type="match status" value="1"/>
</dbReference>
<evidence type="ECO:0000256" key="2">
    <source>
        <dbReference type="PROSITE-ProRule" id="PRU00089"/>
    </source>
</evidence>
<dbReference type="GO" id="GO:0043565">
    <property type="term" value="F:sequence-specific DNA binding"/>
    <property type="evidence" value="ECO:0007669"/>
    <property type="project" value="InterPro"/>
</dbReference>
<evidence type="ECO:0000313" key="5">
    <source>
        <dbReference type="Proteomes" id="UP000660729"/>
    </source>
</evidence>
<dbReference type="InterPro" id="IPR056632">
    <property type="entry name" value="DUF7730"/>
</dbReference>
<dbReference type="InterPro" id="IPR038883">
    <property type="entry name" value="AN11006-like"/>
</dbReference>